<feature type="transmembrane region" description="Helical" evidence="1">
    <location>
        <begin position="111"/>
        <end position="132"/>
    </location>
</feature>
<keyword evidence="1" id="KW-0812">Transmembrane</keyword>
<protein>
    <recommendedName>
        <fullName evidence="2">Purple acid phosphatase C-terminal domain-containing protein</fullName>
    </recommendedName>
</protein>
<dbReference type="PANTHER" id="PTHR45778:SF7">
    <property type="entry name" value="PURPLE ACID PHOSPHATASE"/>
    <property type="match status" value="1"/>
</dbReference>
<keyword evidence="4" id="KW-1185">Reference proteome</keyword>
<comment type="caution">
    <text evidence="3">The sequence shown here is derived from an EMBL/GenBank/DDBJ whole genome shotgun (WGS) entry which is preliminary data.</text>
</comment>
<dbReference type="InterPro" id="IPR029052">
    <property type="entry name" value="Metallo-depent_PP-like"/>
</dbReference>
<reference evidence="3 4" key="1">
    <citation type="submission" date="2024-01" db="EMBL/GenBank/DDBJ databases">
        <title>A telomere-to-telomere, gap-free genome of sweet tea (Lithocarpus litseifolius).</title>
        <authorList>
            <person name="Zhou J."/>
        </authorList>
    </citation>
    <scope>NUCLEOTIDE SEQUENCE [LARGE SCALE GENOMIC DNA]</scope>
    <source>
        <strain evidence="3">Zhou-2022a</strain>
        <tissue evidence="3">Leaf</tissue>
    </source>
</reference>
<keyword evidence="1" id="KW-0472">Membrane</keyword>
<dbReference type="Pfam" id="PF14008">
    <property type="entry name" value="Metallophos_C"/>
    <property type="match status" value="1"/>
</dbReference>
<feature type="domain" description="Purple acid phosphatase C-terminal" evidence="2">
    <location>
        <begin position="9"/>
        <end position="76"/>
    </location>
</feature>
<evidence type="ECO:0000259" key="2">
    <source>
        <dbReference type="Pfam" id="PF14008"/>
    </source>
</evidence>
<evidence type="ECO:0000256" key="1">
    <source>
        <dbReference type="SAM" id="Phobius"/>
    </source>
</evidence>
<dbReference type="Gene3D" id="3.60.21.10">
    <property type="match status" value="1"/>
</dbReference>
<gene>
    <name evidence="3" type="ORF">SO802_011296</name>
</gene>
<dbReference type="AlphaFoldDB" id="A0AAW2CZK9"/>
<proteinExistence type="predicted"/>
<evidence type="ECO:0000313" key="3">
    <source>
        <dbReference type="EMBL" id="KAL0003735.1"/>
    </source>
</evidence>
<dbReference type="InterPro" id="IPR025733">
    <property type="entry name" value="PAPs_C"/>
</dbReference>
<name>A0AAW2CZK9_9ROSI</name>
<evidence type="ECO:0000313" key="4">
    <source>
        <dbReference type="Proteomes" id="UP001459277"/>
    </source>
</evidence>
<accession>A0AAW2CZK9</accession>
<organism evidence="3 4">
    <name type="scientific">Lithocarpus litseifolius</name>
    <dbReference type="NCBI Taxonomy" id="425828"/>
    <lineage>
        <taxon>Eukaryota</taxon>
        <taxon>Viridiplantae</taxon>
        <taxon>Streptophyta</taxon>
        <taxon>Embryophyta</taxon>
        <taxon>Tracheophyta</taxon>
        <taxon>Spermatophyta</taxon>
        <taxon>Magnoliopsida</taxon>
        <taxon>eudicotyledons</taxon>
        <taxon>Gunneridae</taxon>
        <taxon>Pentapetalae</taxon>
        <taxon>rosids</taxon>
        <taxon>fabids</taxon>
        <taxon>Fagales</taxon>
        <taxon>Fagaceae</taxon>
        <taxon>Lithocarpus</taxon>
    </lineage>
</organism>
<dbReference type="PANTHER" id="PTHR45778">
    <property type="entry name" value="PURPLE ACID PHOSPHATASE-RELATED"/>
    <property type="match status" value="1"/>
</dbReference>
<dbReference type="Proteomes" id="UP001459277">
    <property type="component" value="Unassembled WGS sequence"/>
</dbReference>
<keyword evidence="1" id="KW-1133">Transmembrane helix</keyword>
<sequence length="141" mass="15150">MGGDWEAFPVHIVIGMGGQDAQSTWEPRPDHLNDPIFPQPKRSLYRGGEFGYTRLVATKEKLQLSYVGNHDGEVHDMVDILASGQLLSGSEASAADGAGAKAYAAQSKSSLLVKGAIVLVLVTFVGYVLGFISRSWRKDAT</sequence>
<dbReference type="EMBL" id="JAZDWU010000004">
    <property type="protein sequence ID" value="KAL0003735.1"/>
    <property type="molecule type" value="Genomic_DNA"/>
</dbReference>